<feature type="non-terminal residue" evidence="11">
    <location>
        <position position="1"/>
    </location>
</feature>
<reference evidence="11" key="1">
    <citation type="submission" date="2025-08" db="UniProtKB">
        <authorList>
            <consortium name="RefSeq"/>
        </authorList>
    </citation>
    <scope>IDENTIFICATION</scope>
</reference>
<evidence type="ECO:0000256" key="4">
    <source>
        <dbReference type="ARBA" id="ARBA00022691"/>
    </source>
</evidence>
<name>A0ABM1KU66_GEKJA</name>
<keyword evidence="10" id="KW-1185">Reference proteome</keyword>
<dbReference type="PROSITE" id="PS50280">
    <property type="entry name" value="SET"/>
    <property type="match status" value="1"/>
</dbReference>
<evidence type="ECO:0000313" key="10">
    <source>
        <dbReference type="Proteomes" id="UP000694871"/>
    </source>
</evidence>
<dbReference type="PROSITE" id="PS50868">
    <property type="entry name" value="POST_SET"/>
    <property type="match status" value="1"/>
</dbReference>
<keyword evidence="5" id="KW-0156">Chromatin regulator</keyword>
<dbReference type="PANTHER" id="PTHR46024">
    <property type="entry name" value="HISTONE-LYSINE N-METHYLTRANSFERASE EGGLESS"/>
    <property type="match status" value="1"/>
</dbReference>
<dbReference type="Pfam" id="PF00856">
    <property type="entry name" value="SET"/>
    <property type="match status" value="1"/>
</dbReference>
<keyword evidence="2" id="KW-0489">Methyltransferase</keyword>
<evidence type="ECO:0000256" key="3">
    <source>
        <dbReference type="ARBA" id="ARBA00022679"/>
    </source>
</evidence>
<dbReference type="InterPro" id="IPR001214">
    <property type="entry name" value="SET_dom"/>
</dbReference>
<evidence type="ECO:0000313" key="11">
    <source>
        <dbReference type="RefSeq" id="XP_015277253.1"/>
    </source>
</evidence>
<keyword evidence="6" id="KW-0539">Nucleus</keyword>
<feature type="compositionally biased region" description="Basic and acidic residues" evidence="7">
    <location>
        <begin position="82"/>
        <end position="98"/>
    </location>
</feature>
<feature type="domain" description="SET" evidence="8">
    <location>
        <begin position="254"/>
        <end position="356"/>
    </location>
</feature>
<dbReference type="InterPro" id="IPR046341">
    <property type="entry name" value="SET_dom_sf"/>
</dbReference>
<feature type="compositionally biased region" description="Basic and acidic residues" evidence="7">
    <location>
        <begin position="56"/>
        <end position="70"/>
    </location>
</feature>
<keyword evidence="4" id="KW-0949">S-adenosyl-L-methionine</keyword>
<feature type="domain" description="Post-SET" evidence="9">
    <location>
        <begin position="365"/>
        <end position="381"/>
    </location>
</feature>
<evidence type="ECO:0000256" key="5">
    <source>
        <dbReference type="ARBA" id="ARBA00022853"/>
    </source>
</evidence>
<protein>
    <submittedName>
        <fullName evidence="11">Histone-lysine N-methyltransferase SETDB2-like</fullName>
    </submittedName>
</protein>
<evidence type="ECO:0000256" key="6">
    <source>
        <dbReference type="ARBA" id="ARBA00023242"/>
    </source>
</evidence>
<dbReference type="SUPFAM" id="SSF82199">
    <property type="entry name" value="SET domain"/>
    <property type="match status" value="1"/>
</dbReference>
<organism evidence="10 11">
    <name type="scientific">Gekko japonicus</name>
    <name type="common">Schlegel's Japanese gecko</name>
    <dbReference type="NCBI Taxonomy" id="146911"/>
    <lineage>
        <taxon>Eukaryota</taxon>
        <taxon>Metazoa</taxon>
        <taxon>Chordata</taxon>
        <taxon>Craniata</taxon>
        <taxon>Vertebrata</taxon>
        <taxon>Euteleostomi</taxon>
        <taxon>Lepidosauria</taxon>
        <taxon>Squamata</taxon>
        <taxon>Bifurcata</taxon>
        <taxon>Gekkota</taxon>
        <taxon>Gekkonidae</taxon>
        <taxon>Gekkoninae</taxon>
        <taxon>Gekko</taxon>
    </lineage>
</organism>
<evidence type="ECO:0000256" key="2">
    <source>
        <dbReference type="ARBA" id="ARBA00022603"/>
    </source>
</evidence>
<evidence type="ECO:0000256" key="7">
    <source>
        <dbReference type="SAM" id="MobiDB-lite"/>
    </source>
</evidence>
<comment type="subcellular location">
    <subcellularLocation>
        <location evidence="1">Nucleus</location>
    </subcellularLocation>
</comment>
<feature type="compositionally biased region" description="Polar residues" evidence="7">
    <location>
        <begin position="134"/>
        <end position="152"/>
    </location>
</feature>
<accession>A0ABM1KU66</accession>
<dbReference type="Proteomes" id="UP000694871">
    <property type="component" value="Unplaced"/>
</dbReference>
<evidence type="ECO:0000259" key="8">
    <source>
        <dbReference type="PROSITE" id="PS50280"/>
    </source>
</evidence>
<feature type="compositionally biased region" description="Basic and acidic residues" evidence="7">
    <location>
        <begin position="275"/>
        <end position="288"/>
    </location>
</feature>
<proteinExistence type="predicted"/>
<dbReference type="Gene3D" id="2.170.270.10">
    <property type="entry name" value="SET domain"/>
    <property type="match status" value="1"/>
</dbReference>
<gene>
    <name evidence="11" type="primary">LOC107119301</name>
</gene>
<evidence type="ECO:0000256" key="1">
    <source>
        <dbReference type="ARBA" id="ARBA00004123"/>
    </source>
</evidence>
<dbReference type="SMART" id="SM00317">
    <property type="entry name" value="SET"/>
    <property type="match status" value="1"/>
</dbReference>
<feature type="region of interest" description="Disordered" evidence="7">
    <location>
        <begin position="1"/>
        <end position="288"/>
    </location>
</feature>
<dbReference type="InterPro" id="IPR003616">
    <property type="entry name" value="Post-SET_dom"/>
</dbReference>
<sequence length="381" mass="41612">RLMSRAGSRPAEAGVREAKEEDAGSGDRSRALSPKKRKADSACSDSEVEFVQTTDSGERRSLPVESESRLMSRAGSRQAEAGVREAKEEDAGSGDRSRALSPKKRKADSACSDSEVEFVQTTDSGERRSLPVESESQPNVIQTSSCNDQNWSDGGIKRPQTRTSVLQSRRRKLGITDATSSEDEGPVCHSLARRRLDMGTTKGGKKPSVQGEFREQATAGLSDAEADHPGQSPLPSPSLPCKPLGQDEGSGDKQPMSIFRTDGASEEESGSGRQELAREEAAERKASTPKQFDREDLCLLDATKEGNVGRFLNHSCCPNLFVQSVFVETHNRNFPWVAFFTNRHIKAGTELTWDYGYLPGSMPETEIPCQCGSHKCRKKIL</sequence>
<dbReference type="GeneID" id="107119301"/>
<evidence type="ECO:0000259" key="9">
    <source>
        <dbReference type="PROSITE" id="PS50868"/>
    </source>
</evidence>
<feature type="compositionally biased region" description="Basic and acidic residues" evidence="7">
    <location>
        <begin position="14"/>
        <end position="30"/>
    </location>
</feature>
<dbReference type="RefSeq" id="XP_015277253.1">
    <property type="nucleotide sequence ID" value="XM_015421767.1"/>
</dbReference>
<dbReference type="InterPro" id="IPR051516">
    <property type="entry name" value="SETDB_methyltransferase"/>
</dbReference>
<dbReference type="PANTHER" id="PTHR46024:SF3">
    <property type="entry name" value="HISTONE-LYSINE N-METHYLTRANSFERASE SETDB2"/>
    <property type="match status" value="1"/>
</dbReference>
<keyword evidence="3" id="KW-0808">Transferase</keyword>